<gene>
    <name evidence="1" type="ORF">OJF2_45450</name>
</gene>
<evidence type="ECO:0000313" key="1">
    <source>
        <dbReference type="EMBL" id="QEH35987.1"/>
    </source>
</evidence>
<dbReference type="InterPro" id="IPR014937">
    <property type="entry name" value="DUF1810"/>
</dbReference>
<sequence length="155" mass="17206">MASSKDPGHAGDAHDLSRFVDAQRGDYEQALAEVRAGRKRSHWMWYIFPQYAGLGFSSMSERYAIRSLDEARAYLAHPVLGPRLLEICEAALGVADRSARDIFGSPDDMKLRSCATLFTAVSQEGSVFERILAKYFEGRPDEKTLGLLGIKPPPE</sequence>
<accession>A0A5B9W6N3</accession>
<dbReference type="OrthoDB" id="9787476at2"/>
<dbReference type="Gene3D" id="1.25.40.380">
    <property type="entry name" value="Protein of unknown function DUF1810"/>
    <property type="match status" value="1"/>
</dbReference>
<reference evidence="1 2" key="1">
    <citation type="submission" date="2019-08" db="EMBL/GenBank/DDBJ databases">
        <title>Deep-cultivation of Planctomycetes and their phenomic and genomic characterization uncovers novel biology.</title>
        <authorList>
            <person name="Wiegand S."/>
            <person name="Jogler M."/>
            <person name="Boedeker C."/>
            <person name="Pinto D."/>
            <person name="Vollmers J."/>
            <person name="Rivas-Marin E."/>
            <person name="Kohn T."/>
            <person name="Peeters S.H."/>
            <person name="Heuer A."/>
            <person name="Rast P."/>
            <person name="Oberbeckmann S."/>
            <person name="Bunk B."/>
            <person name="Jeske O."/>
            <person name="Meyerdierks A."/>
            <person name="Storesund J.E."/>
            <person name="Kallscheuer N."/>
            <person name="Luecker S."/>
            <person name="Lage O.M."/>
            <person name="Pohl T."/>
            <person name="Merkel B.J."/>
            <person name="Hornburger P."/>
            <person name="Mueller R.-W."/>
            <person name="Bruemmer F."/>
            <person name="Labrenz M."/>
            <person name="Spormann A.M."/>
            <person name="Op den Camp H."/>
            <person name="Overmann J."/>
            <person name="Amann R."/>
            <person name="Jetten M.S.M."/>
            <person name="Mascher T."/>
            <person name="Medema M.H."/>
            <person name="Devos D.P."/>
            <person name="Kaster A.-K."/>
            <person name="Ovreas L."/>
            <person name="Rohde M."/>
            <person name="Galperin M.Y."/>
            <person name="Jogler C."/>
        </authorList>
    </citation>
    <scope>NUCLEOTIDE SEQUENCE [LARGE SCALE GENOMIC DNA]</scope>
    <source>
        <strain evidence="1 2">OJF2</strain>
    </source>
</reference>
<dbReference type="Proteomes" id="UP000324233">
    <property type="component" value="Chromosome"/>
</dbReference>
<dbReference type="RefSeq" id="WP_148595721.1">
    <property type="nucleotide sequence ID" value="NZ_CP042997.1"/>
</dbReference>
<evidence type="ECO:0000313" key="2">
    <source>
        <dbReference type="Proteomes" id="UP000324233"/>
    </source>
</evidence>
<dbReference type="Pfam" id="PF08837">
    <property type="entry name" value="DUF1810"/>
    <property type="match status" value="1"/>
</dbReference>
<organism evidence="1 2">
    <name type="scientific">Aquisphaera giovannonii</name>
    <dbReference type="NCBI Taxonomy" id="406548"/>
    <lineage>
        <taxon>Bacteria</taxon>
        <taxon>Pseudomonadati</taxon>
        <taxon>Planctomycetota</taxon>
        <taxon>Planctomycetia</taxon>
        <taxon>Isosphaerales</taxon>
        <taxon>Isosphaeraceae</taxon>
        <taxon>Aquisphaera</taxon>
    </lineage>
</organism>
<dbReference type="KEGG" id="agv:OJF2_45450"/>
<proteinExistence type="predicted"/>
<dbReference type="EMBL" id="CP042997">
    <property type="protein sequence ID" value="QEH35987.1"/>
    <property type="molecule type" value="Genomic_DNA"/>
</dbReference>
<name>A0A5B9W6N3_9BACT</name>
<dbReference type="PIRSF" id="PIRSF008546">
    <property type="entry name" value="UCP008546"/>
    <property type="match status" value="1"/>
</dbReference>
<evidence type="ECO:0008006" key="3">
    <source>
        <dbReference type="Google" id="ProtNLM"/>
    </source>
</evidence>
<keyword evidence="2" id="KW-1185">Reference proteome</keyword>
<dbReference type="SUPFAM" id="SSF140736">
    <property type="entry name" value="Rv1873-like"/>
    <property type="match status" value="1"/>
</dbReference>
<dbReference type="InterPro" id="IPR036287">
    <property type="entry name" value="Rv1873-like_sf"/>
</dbReference>
<dbReference type="AlphaFoldDB" id="A0A5B9W6N3"/>
<protein>
    <recommendedName>
        <fullName evidence="3">Calpastatin</fullName>
    </recommendedName>
</protein>